<dbReference type="AlphaFoldDB" id="A0A951PEG7"/>
<evidence type="ECO:0000259" key="1">
    <source>
        <dbReference type="PROSITE" id="PS50123"/>
    </source>
</evidence>
<reference evidence="2" key="1">
    <citation type="submission" date="2021-05" db="EMBL/GenBank/DDBJ databases">
        <authorList>
            <person name="Pietrasiak N."/>
            <person name="Ward R."/>
            <person name="Stajich J.E."/>
            <person name="Kurbessoian T."/>
        </authorList>
    </citation>
    <scope>NUCLEOTIDE SEQUENCE</scope>
    <source>
        <strain evidence="2">GSE-TBD4-15B</strain>
    </source>
</reference>
<proteinExistence type="predicted"/>
<dbReference type="GO" id="GO:0008757">
    <property type="term" value="F:S-adenosylmethionine-dependent methyltransferase activity"/>
    <property type="evidence" value="ECO:0007669"/>
    <property type="project" value="InterPro"/>
</dbReference>
<comment type="caution">
    <text evidence="2">The sequence shown here is derived from an EMBL/GenBank/DDBJ whole genome shotgun (WGS) entry which is preliminary data.</text>
</comment>
<organism evidence="2 3">
    <name type="scientific">Pegethrix bostrychoides GSE-TBD4-15B</name>
    <dbReference type="NCBI Taxonomy" id="2839662"/>
    <lineage>
        <taxon>Bacteria</taxon>
        <taxon>Bacillati</taxon>
        <taxon>Cyanobacteriota</taxon>
        <taxon>Cyanophyceae</taxon>
        <taxon>Oculatellales</taxon>
        <taxon>Oculatellaceae</taxon>
        <taxon>Pegethrix</taxon>
    </lineage>
</organism>
<dbReference type="EMBL" id="JAHHHV010000079">
    <property type="protein sequence ID" value="MBW4467695.1"/>
    <property type="molecule type" value="Genomic_DNA"/>
</dbReference>
<dbReference type="Gene3D" id="3.40.50.150">
    <property type="entry name" value="Vaccinia Virus protein VP39"/>
    <property type="match status" value="1"/>
</dbReference>
<reference evidence="2" key="2">
    <citation type="journal article" date="2022" name="Microbiol. Resour. Announc.">
        <title>Metagenome Sequencing to Explore Phylogenomics of Terrestrial Cyanobacteria.</title>
        <authorList>
            <person name="Ward R.D."/>
            <person name="Stajich J.E."/>
            <person name="Johansen J.R."/>
            <person name="Huntemann M."/>
            <person name="Clum A."/>
            <person name="Foster B."/>
            <person name="Foster B."/>
            <person name="Roux S."/>
            <person name="Palaniappan K."/>
            <person name="Varghese N."/>
            <person name="Mukherjee S."/>
            <person name="Reddy T.B.K."/>
            <person name="Daum C."/>
            <person name="Copeland A."/>
            <person name="Chen I.A."/>
            <person name="Ivanova N.N."/>
            <person name="Kyrpides N.C."/>
            <person name="Shapiro N."/>
            <person name="Eloe-Fadrosh E.A."/>
            <person name="Pietrasiak N."/>
        </authorList>
    </citation>
    <scope>NUCLEOTIDE SEQUENCE</scope>
    <source>
        <strain evidence="2">GSE-TBD4-15B</strain>
    </source>
</reference>
<dbReference type="Pfam" id="PF03705">
    <property type="entry name" value="CheR_N"/>
    <property type="match status" value="1"/>
</dbReference>
<feature type="domain" description="CheR-type methyltransferase" evidence="1">
    <location>
        <begin position="6"/>
        <end position="281"/>
    </location>
</feature>
<evidence type="ECO:0000313" key="3">
    <source>
        <dbReference type="Proteomes" id="UP000707356"/>
    </source>
</evidence>
<dbReference type="SUPFAM" id="SSF53335">
    <property type="entry name" value="S-adenosyl-L-methionine-dependent methyltransferases"/>
    <property type="match status" value="1"/>
</dbReference>
<dbReference type="Pfam" id="PF01739">
    <property type="entry name" value="CheR"/>
    <property type="match status" value="1"/>
</dbReference>
<dbReference type="PANTHER" id="PTHR24422">
    <property type="entry name" value="CHEMOTAXIS PROTEIN METHYLTRANSFERASE"/>
    <property type="match status" value="1"/>
</dbReference>
<dbReference type="InterPro" id="IPR029063">
    <property type="entry name" value="SAM-dependent_MTases_sf"/>
</dbReference>
<dbReference type="SUPFAM" id="SSF47757">
    <property type="entry name" value="Chemotaxis receptor methyltransferase CheR, N-terminal domain"/>
    <property type="match status" value="1"/>
</dbReference>
<dbReference type="PANTHER" id="PTHR24422:SF8">
    <property type="entry name" value="CHEMOTAXIS PROTEIN"/>
    <property type="match status" value="1"/>
</dbReference>
<accession>A0A951PEG7</accession>
<dbReference type="InterPro" id="IPR022641">
    <property type="entry name" value="CheR_N"/>
</dbReference>
<protein>
    <submittedName>
        <fullName evidence="2">Protein-glutamate O-methyltransferase CheR</fullName>
    </submittedName>
</protein>
<dbReference type="InterPro" id="IPR022642">
    <property type="entry name" value="CheR_C"/>
</dbReference>
<dbReference type="InterPro" id="IPR000780">
    <property type="entry name" value="CheR_MeTrfase"/>
</dbReference>
<gene>
    <name evidence="2" type="ORF">KME07_19890</name>
</gene>
<name>A0A951PEG7_9CYAN</name>
<sequence>MDINSARTARPDLEDIELELLLEGLYRYYGCDFRNYARASLKRRIRKVLETEGLTQISALQNLVLHDAAAFKRMLLGITVNVTSMFRDPSFFLAFRQQVVPLLSTYPYIRLWHAGCSEGQEVYAMAILLQEAGLYNRCRIYATDSNERVLQRAQTGIYPLGLMQQYTQFYLQSGGQRSFSEYYTAAYDSAIFRSSLRENILFSQHDLAIDGSFNEFNIILCRNVLIYFDAVLQRRVHKLFHESLCRFGILALGRQESLRLSPYESEYEALVKSEKIFRRLD</sequence>
<evidence type="ECO:0000313" key="2">
    <source>
        <dbReference type="EMBL" id="MBW4467695.1"/>
    </source>
</evidence>
<dbReference type="Proteomes" id="UP000707356">
    <property type="component" value="Unassembled WGS sequence"/>
</dbReference>
<dbReference type="InterPro" id="IPR050903">
    <property type="entry name" value="Bact_Chemotaxis_MeTrfase"/>
</dbReference>
<dbReference type="PRINTS" id="PR00996">
    <property type="entry name" value="CHERMTFRASE"/>
</dbReference>
<dbReference type="SMART" id="SM00138">
    <property type="entry name" value="MeTrc"/>
    <property type="match status" value="1"/>
</dbReference>
<dbReference type="PROSITE" id="PS50123">
    <property type="entry name" value="CHER"/>
    <property type="match status" value="1"/>
</dbReference>